<proteinExistence type="predicted"/>
<organism evidence="1 2">
    <name type="scientific">Salinarimonas soli</name>
    <dbReference type="NCBI Taxonomy" id="1638099"/>
    <lineage>
        <taxon>Bacteria</taxon>
        <taxon>Pseudomonadati</taxon>
        <taxon>Pseudomonadota</taxon>
        <taxon>Alphaproteobacteria</taxon>
        <taxon>Hyphomicrobiales</taxon>
        <taxon>Salinarimonadaceae</taxon>
        <taxon>Salinarimonas</taxon>
    </lineage>
</organism>
<dbReference type="PANTHER" id="PTHR36931:SF1">
    <property type="entry name" value="UPF0153 PROTEIN YEIW"/>
    <property type="match status" value="1"/>
</dbReference>
<comment type="caution">
    <text evidence="1">The sequence shown here is derived from an EMBL/GenBank/DDBJ whole genome shotgun (WGS) entry which is preliminary data.</text>
</comment>
<evidence type="ECO:0000313" key="1">
    <source>
        <dbReference type="EMBL" id="KAA2241049.1"/>
    </source>
</evidence>
<protein>
    <recommendedName>
        <fullName evidence="3">YkgJ family cysteine cluster protein</fullName>
    </recommendedName>
</protein>
<dbReference type="OrthoDB" id="7202843at2"/>
<reference evidence="1 2" key="2">
    <citation type="submission" date="2019-09" db="EMBL/GenBank/DDBJ databases">
        <authorList>
            <person name="Jin C."/>
        </authorList>
    </citation>
    <scope>NUCLEOTIDE SEQUENCE [LARGE SCALE GENOMIC DNA]</scope>
    <source>
        <strain evidence="1 2">BN140002</strain>
    </source>
</reference>
<name>A0A5B2VSJ1_9HYPH</name>
<dbReference type="InterPro" id="IPR052572">
    <property type="entry name" value="UPF0153_domain"/>
</dbReference>
<dbReference type="PANTHER" id="PTHR36931">
    <property type="entry name" value="UPF0153 PROTEIN YEIW"/>
    <property type="match status" value="1"/>
</dbReference>
<dbReference type="Proteomes" id="UP000323142">
    <property type="component" value="Unassembled WGS sequence"/>
</dbReference>
<evidence type="ECO:0000313" key="2">
    <source>
        <dbReference type="Proteomes" id="UP000323142"/>
    </source>
</evidence>
<gene>
    <name evidence="1" type="ORF">F0L46_05275</name>
</gene>
<accession>A0A5B2VSJ1</accession>
<dbReference type="RefSeq" id="WP_149816005.1">
    <property type="nucleotide sequence ID" value="NZ_VUOA01000010.1"/>
</dbReference>
<sequence length="179" mass="19940">MGQSKRRKMLGERVSHCRTCTLCCTLPDIGALEKPMYRPCRHIENAGCGIFGTPERPATCLAYACAYLQARQGDGPDRNRIPHPLEAGAYFHRDPIERAYVLFVDPAKPEVWKRSALVDILRPALRAGFTLVVLDRGRRMTIASPALFEEVLKLDYVAFADAHGQPLDVPEFRDAMAGA</sequence>
<reference evidence="1 2" key="1">
    <citation type="submission" date="2019-09" db="EMBL/GenBank/DDBJ databases">
        <title>Salinarimonas rosea gen. nov., sp. nov., a new member of the a-2 subgroup of the Proteobacteria.</title>
        <authorList>
            <person name="Liu J."/>
        </authorList>
    </citation>
    <scope>NUCLEOTIDE SEQUENCE [LARGE SCALE GENOMIC DNA]</scope>
    <source>
        <strain evidence="1 2">BN140002</strain>
    </source>
</reference>
<dbReference type="EMBL" id="VUOA01000010">
    <property type="protein sequence ID" value="KAA2241049.1"/>
    <property type="molecule type" value="Genomic_DNA"/>
</dbReference>
<evidence type="ECO:0008006" key="3">
    <source>
        <dbReference type="Google" id="ProtNLM"/>
    </source>
</evidence>
<dbReference type="AlphaFoldDB" id="A0A5B2VSJ1"/>
<keyword evidence="2" id="KW-1185">Reference proteome</keyword>